<dbReference type="Pfam" id="PF09339">
    <property type="entry name" value="HTH_IclR"/>
    <property type="match status" value="1"/>
</dbReference>
<dbReference type="AlphaFoldDB" id="A0A6J7P337"/>
<keyword evidence="2" id="KW-0238">DNA-binding</keyword>
<keyword evidence="3" id="KW-0804">Transcription</keyword>
<dbReference type="EMBL" id="CAFBOM010000250">
    <property type="protein sequence ID" value="CAB4997523.1"/>
    <property type="molecule type" value="Genomic_DNA"/>
</dbReference>
<dbReference type="InterPro" id="IPR036390">
    <property type="entry name" value="WH_DNA-bd_sf"/>
</dbReference>
<dbReference type="SUPFAM" id="SSF55781">
    <property type="entry name" value="GAF domain-like"/>
    <property type="match status" value="1"/>
</dbReference>
<dbReference type="Pfam" id="PF01614">
    <property type="entry name" value="IclR_C"/>
    <property type="match status" value="1"/>
</dbReference>
<feature type="domain" description="IclR-ED" evidence="5">
    <location>
        <begin position="72"/>
        <end position="242"/>
    </location>
</feature>
<dbReference type="PROSITE" id="PS51077">
    <property type="entry name" value="HTH_ICLR"/>
    <property type="match status" value="1"/>
</dbReference>
<dbReference type="PROSITE" id="PS51078">
    <property type="entry name" value="ICLR_ED"/>
    <property type="match status" value="1"/>
</dbReference>
<evidence type="ECO:0000256" key="2">
    <source>
        <dbReference type="ARBA" id="ARBA00023125"/>
    </source>
</evidence>
<protein>
    <submittedName>
        <fullName evidence="6">Unannotated protein</fullName>
    </submittedName>
</protein>
<dbReference type="InterPro" id="IPR014757">
    <property type="entry name" value="Tscrpt_reg_IclR_C"/>
</dbReference>
<evidence type="ECO:0000256" key="3">
    <source>
        <dbReference type="ARBA" id="ARBA00023163"/>
    </source>
</evidence>
<dbReference type="InterPro" id="IPR005471">
    <property type="entry name" value="Tscrpt_reg_IclR_N"/>
</dbReference>
<gene>
    <name evidence="6" type="ORF">UFOPK3957_01378</name>
</gene>
<dbReference type="SMART" id="SM00346">
    <property type="entry name" value="HTH_ICLR"/>
    <property type="match status" value="1"/>
</dbReference>
<evidence type="ECO:0000259" key="5">
    <source>
        <dbReference type="PROSITE" id="PS51078"/>
    </source>
</evidence>
<sequence length="242" mass="25287">MLRHQYHYVDNSSGVGVIDKTVALLSALAESPCSLAELVTATGLPRPTTHRLAVALEHHGLVARDADGRFVHGHVLASWTANADPWLGRAQLAVLRLRDQTGESAQVYRRAGDERLCIASAEPASGLRDTVPVGARLSMRAGSAAQVLAAWLPAPERTALLRGAAYNAAALADVRRRGWAQSIGQREPGVASISVPVINGDGTVIAAVSISGPIERLAHPTAAQRRSLTTAAASLAAGELLA</sequence>
<proteinExistence type="predicted"/>
<dbReference type="Gene3D" id="3.30.450.40">
    <property type="match status" value="1"/>
</dbReference>
<dbReference type="SUPFAM" id="SSF46785">
    <property type="entry name" value="Winged helix' DNA-binding domain"/>
    <property type="match status" value="1"/>
</dbReference>
<dbReference type="InterPro" id="IPR050707">
    <property type="entry name" value="HTH_MetabolicPath_Reg"/>
</dbReference>
<dbReference type="InterPro" id="IPR029016">
    <property type="entry name" value="GAF-like_dom_sf"/>
</dbReference>
<dbReference type="GO" id="GO:0045892">
    <property type="term" value="P:negative regulation of DNA-templated transcription"/>
    <property type="evidence" value="ECO:0007669"/>
    <property type="project" value="TreeGrafter"/>
</dbReference>
<evidence type="ECO:0000256" key="1">
    <source>
        <dbReference type="ARBA" id="ARBA00023015"/>
    </source>
</evidence>
<dbReference type="PANTHER" id="PTHR30136:SF39">
    <property type="entry name" value="TRANSCRIPTIONAL REGULATORY PROTEIN"/>
    <property type="match status" value="1"/>
</dbReference>
<name>A0A6J7P337_9ZZZZ</name>
<accession>A0A6J7P337</accession>
<reference evidence="6" key="1">
    <citation type="submission" date="2020-05" db="EMBL/GenBank/DDBJ databases">
        <authorList>
            <person name="Chiriac C."/>
            <person name="Salcher M."/>
            <person name="Ghai R."/>
            <person name="Kavagutti S V."/>
        </authorList>
    </citation>
    <scope>NUCLEOTIDE SEQUENCE</scope>
</reference>
<evidence type="ECO:0000313" key="6">
    <source>
        <dbReference type="EMBL" id="CAB4997523.1"/>
    </source>
</evidence>
<dbReference type="Gene3D" id="1.10.10.10">
    <property type="entry name" value="Winged helix-like DNA-binding domain superfamily/Winged helix DNA-binding domain"/>
    <property type="match status" value="1"/>
</dbReference>
<dbReference type="GO" id="GO:0003700">
    <property type="term" value="F:DNA-binding transcription factor activity"/>
    <property type="evidence" value="ECO:0007669"/>
    <property type="project" value="TreeGrafter"/>
</dbReference>
<feature type="domain" description="HTH iclR-type" evidence="4">
    <location>
        <begin position="15"/>
        <end position="74"/>
    </location>
</feature>
<dbReference type="GO" id="GO:0003677">
    <property type="term" value="F:DNA binding"/>
    <property type="evidence" value="ECO:0007669"/>
    <property type="project" value="UniProtKB-KW"/>
</dbReference>
<evidence type="ECO:0000259" key="4">
    <source>
        <dbReference type="PROSITE" id="PS51077"/>
    </source>
</evidence>
<dbReference type="InterPro" id="IPR036388">
    <property type="entry name" value="WH-like_DNA-bd_sf"/>
</dbReference>
<dbReference type="PANTHER" id="PTHR30136">
    <property type="entry name" value="HELIX-TURN-HELIX TRANSCRIPTIONAL REGULATOR, ICLR FAMILY"/>
    <property type="match status" value="1"/>
</dbReference>
<keyword evidence="1" id="KW-0805">Transcription regulation</keyword>
<organism evidence="6">
    <name type="scientific">freshwater metagenome</name>
    <dbReference type="NCBI Taxonomy" id="449393"/>
    <lineage>
        <taxon>unclassified sequences</taxon>
        <taxon>metagenomes</taxon>
        <taxon>ecological metagenomes</taxon>
    </lineage>
</organism>